<dbReference type="AlphaFoldDB" id="A0A7S4NT19"/>
<dbReference type="PANTHER" id="PTHR11347">
    <property type="entry name" value="CYCLIC NUCLEOTIDE PHOSPHODIESTERASE"/>
    <property type="match status" value="1"/>
</dbReference>
<feature type="binding site" evidence="4">
    <location>
        <position position="226"/>
    </location>
    <ligand>
        <name>AMP</name>
        <dbReference type="ChEBI" id="CHEBI:456215"/>
    </ligand>
</feature>
<evidence type="ECO:0000256" key="1">
    <source>
        <dbReference type="ARBA" id="ARBA00022723"/>
    </source>
</evidence>
<reference evidence="9" key="1">
    <citation type="submission" date="2021-01" db="EMBL/GenBank/DDBJ databases">
        <authorList>
            <person name="Corre E."/>
            <person name="Pelletier E."/>
            <person name="Niang G."/>
            <person name="Scheremetjew M."/>
            <person name="Finn R."/>
            <person name="Kale V."/>
            <person name="Holt S."/>
            <person name="Cochrane G."/>
            <person name="Meng A."/>
            <person name="Brown T."/>
            <person name="Cohen L."/>
        </authorList>
    </citation>
    <scope>NUCLEOTIDE SEQUENCE</scope>
    <source>
        <strain evidence="9">CCMP 2712</strain>
    </source>
</reference>
<feature type="binding site" evidence="4">
    <location>
        <begin position="186"/>
        <end position="190"/>
    </location>
    <ligand>
        <name>AMP</name>
        <dbReference type="ChEBI" id="CHEBI:456215"/>
    </ligand>
</feature>
<dbReference type="InterPro" id="IPR002073">
    <property type="entry name" value="PDEase_catalytic_dom"/>
</dbReference>
<keyword evidence="7" id="KW-0812">Transmembrane</keyword>
<evidence type="ECO:0000256" key="4">
    <source>
        <dbReference type="PIRSR" id="PIRSR623088-2"/>
    </source>
</evidence>
<evidence type="ECO:0000259" key="8">
    <source>
        <dbReference type="PROSITE" id="PS51845"/>
    </source>
</evidence>
<keyword evidence="1 5" id="KW-0479">Metal-binding</keyword>
<protein>
    <recommendedName>
        <fullName evidence="6">Phosphodiesterase</fullName>
        <ecNumber evidence="6">3.1.4.-</ecNumber>
    </recommendedName>
</protein>
<dbReference type="CDD" id="cd00077">
    <property type="entry name" value="HDc"/>
    <property type="match status" value="1"/>
</dbReference>
<feature type="binding site" evidence="5">
    <location>
        <position position="226"/>
    </location>
    <ligand>
        <name>Zn(2+)</name>
        <dbReference type="ChEBI" id="CHEBI:29105"/>
        <label>1</label>
    </ligand>
</feature>
<dbReference type="GO" id="GO:0004114">
    <property type="term" value="F:3',5'-cyclic-nucleotide phosphodiesterase activity"/>
    <property type="evidence" value="ECO:0007669"/>
    <property type="project" value="InterPro"/>
</dbReference>
<dbReference type="SUPFAM" id="SSF109604">
    <property type="entry name" value="HD-domain/PDEase-like"/>
    <property type="match status" value="1"/>
</dbReference>
<evidence type="ECO:0000256" key="7">
    <source>
        <dbReference type="SAM" id="Phobius"/>
    </source>
</evidence>
<evidence type="ECO:0000256" key="6">
    <source>
        <dbReference type="RuleBase" id="RU363067"/>
    </source>
</evidence>
<accession>A0A7S4NT19</accession>
<gene>
    <name evidence="9" type="ORF">GTHE00462_LOCUS18507</name>
</gene>
<dbReference type="GO" id="GO:0007165">
    <property type="term" value="P:signal transduction"/>
    <property type="evidence" value="ECO:0007669"/>
    <property type="project" value="InterPro"/>
</dbReference>
<dbReference type="InterPro" id="IPR003607">
    <property type="entry name" value="HD/PDEase_dom"/>
</dbReference>
<dbReference type="PROSITE" id="PS51845">
    <property type="entry name" value="PDEASE_I_2"/>
    <property type="match status" value="1"/>
</dbReference>
<feature type="binding site" evidence="5">
    <location>
        <position position="225"/>
    </location>
    <ligand>
        <name>Zn(2+)</name>
        <dbReference type="ChEBI" id="CHEBI:29105"/>
        <label>1</label>
    </ligand>
</feature>
<feature type="active site" description="Proton donor" evidence="3">
    <location>
        <position position="186"/>
    </location>
</feature>
<organism evidence="9">
    <name type="scientific">Guillardia theta</name>
    <name type="common">Cryptophyte</name>
    <name type="synonym">Cryptomonas phi</name>
    <dbReference type="NCBI Taxonomy" id="55529"/>
    <lineage>
        <taxon>Eukaryota</taxon>
        <taxon>Cryptophyceae</taxon>
        <taxon>Pyrenomonadales</taxon>
        <taxon>Geminigeraceae</taxon>
        <taxon>Guillardia</taxon>
    </lineage>
</organism>
<evidence type="ECO:0000256" key="5">
    <source>
        <dbReference type="PIRSR" id="PIRSR623088-3"/>
    </source>
</evidence>
<dbReference type="EMBL" id="HBKN01023599">
    <property type="protein sequence ID" value="CAE2305768.1"/>
    <property type="molecule type" value="Transcribed_RNA"/>
</dbReference>
<dbReference type="PRINTS" id="PR00387">
    <property type="entry name" value="PDIESTERASE1"/>
</dbReference>
<dbReference type="InterPro" id="IPR023174">
    <property type="entry name" value="PDEase_CS"/>
</dbReference>
<dbReference type="InterPro" id="IPR023088">
    <property type="entry name" value="PDEase"/>
</dbReference>
<dbReference type="SMART" id="SM00471">
    <property type="entry name" value="HDc"/>
    <property type="match status" value="1"/>
</dbReference>
<dbReference type="EC" id="3.1.4.-" evidence="6"/>
<comment type="similarity">
    <text evidence="6">Belongs to the cyclic nucleotide phosphodiesterase family.</text>
</comment>
<feature type="binding site" evidence="5">
    <location>
        <position position="190"/>
    </location>
    <ligand>
        <name>Zn(2+)</name>
        <dbReference type="ChEBI" id="CHEBI:29105"/>
        <label>1</label>
    </ligand>
</feature>
<dbReference type="Pfam" id="PF00233">
    <property type="entry name" value="PDEase_I"/>
    <property type="match status" value="1"/>
</dbReference>
<evidence type="ECO:0000256" key="3">
    <source>
        <dbReference type="PIRSR" id="PIRSR623088-1"/>
    </source>
</evidence>
<feature type="transmembrane region" description="Helical" evidence="7">
    <location>
        <begin position="12"/>
        <end position="30"/>
    </location>
</feature>
<evidence type="ECO:0000256" key="2">
    <source>
        <dbReference type="ARBA" id="ARBA00022801"/>
    </source>
</evidence>
<feature type="domain" description="PDEase" evidence="8">
    <location>
        <begin position="109"/>
        <end position="451"/>
    </location>
</feature>
<keyword evidence="7" id="KW-0472">Membrane</keyword>
<comment type="cofactor">
    <cofactor evidence="6">
        <name>a divalent metal cation</name>
        <dbReference type="ChEBI" id="CHEBI:60240"/>
    </cofactor>
    <text evidence="6">Binds 2 divalent metal cations per subunit. Site 1 may preferentially bind zinc ions, while site 2 has a preference for magnesium and/or manganese ions.</text>
</comment>
<evidence type="ECO:0000313" key="9">
    <source>
        <dbReference type="EMBL" id="CAE2305768.1"/>
    </source>
</evidence>
<feature type="binding site" evidence="5">
    <location>
        <position position="226"/>
    </location>
    <ligand>
        <name>Zn(2+)</name>
        <dbReference type="ChEBI" id="CHEBI:29105"/>
        <label>2</label>
    </ligand>
</feature>
<dbReference type="PROSITE" id="PS00126">
    <property type="entry name" value="PDEASE_I_1"/>
    <property type="match status" value="1"/>
</dbReference>
<dbReference type="GO" id="GO:0046872">
    <property type="term" value="F:metal ion binding"/>
    <property type="evidence" value="ECO:0007669"/>
    <property type="project" value="UniProtKB-KW"/>
</dbReference>
<feature type="binding site" evidence="4">
    <location>
        <position position="406"/>
    </location>
    <ligand>
        <name>AMP</name>
        <dbReference type="ChEBI" id="CHEBI:456215"/>
    </ligand>
</feature>
<keyword evidence="2 6" id="KW-0378">Hydrolase</keyword>
<dbReference type="Gene3D" id="1.10.1300.10">
    <property type="entry name" value="3'5'-cyclic nucleotide phosphodiesterase, catalytic domain"/>
    <property type="match status" value="1"/>
</dbReference>
<dbReference type="InterPro" id="IPR036971">
    <property type="entry name" value="PDEase_catalytic_dom_sf"/>
</dbReference>
<feature type="binding site" evidence="5">
    <location>
        <position position="355"/>
    </location>
    <ligand>
        <name>Zn(2+)</name>
        <dbReference type="ChEBI" id="CHEBI:29105"/>
        <label>1</label>
    </ligand>
</feature>
<feature type="binding site" evidence="4">
    <location>
        <position position="355"/>
    </location>
    <ligand>
        <name>AMP</name>
        <dbReference type="ChEBI" id="CHEBI:456215"/>
    </ligand>
</feature>
<sequence length="451" mass="51461">MDYKSLTLSQQTFVRFLFALYFVGLQFSAAQQCKSILSVRDDVIEGPFVQEMTATTTPPFPENGAGKRPVFDGVELLLLGHATPPDMLQHHIARLGAEFKDDEHRKQFSWPEMSDELEKLLSPESISSWDFDLFRLNELTKGRPLAVLAFALIHMHGLMTKLKIDETVLKRYLVAFEDMYNTCMYHNPMHAADVMQALSYLVRGEIEESIAPDELFITLLAGPAHDIGHPGVNNAFLIKQQHPIAIKYNNTSVLETHHATLALDLMAEPDKDVLSFLSAERKDYLRHYLKELVLHTDLSLHNKIIKRLEEVFISCLILPTLQLNVSKAQAHTKNMDLSDPEDRKFTLQTLLHAADLSNPCKPWNIHVQWTHAILAEFFSQGDLEREMGLEVIPMLDRNASCGRTAQKNFFIGFVRPLFHLCVNAIPEIKDRCQKCLEQLDKNVARWTELGF</sequence>
<name>A0A7S4NT19_GUITH</name>
<proteinExistence type="inferred from homology"/>
<keyword evidence="7" id="KW-1133">Transmembrane helix</keyword>